<comment type="caution">
    <text evidence="1">The sequence shown here is derived from an EMBL/GenBank/DDBJ whole genome shotgun (WGS) entry which is preliminary data.</text>
</comment>
<organism evidence="1 2">
    <name type="scientific">Faecousia intestinalis</name>
    <dbReference type="NCBI Taxonomy" id="3133167"/>
    <lineage>
        <taxon>Bacteria</taxon>
        <taxon>Bacillati</taxon>
        <taxon>Bacillota</taxon>
        <taxon>Clostridia</taxon>
        <taxon>Eubacteriales</taxon>
        <taxon>Oscillospiraceae</taxon>
        <taxon>Faecousia</taxon>
    </lineage>
</organism>
<evidence type="ECO:0000313" key="1">
    <source>
        <dbReference type="EMBL" id="MEQ2511689.1"/>
    </source>
</evidence>
<dbReference type="InterPro" id="IPR003615">
    <property type="entry name" value="HNH_nuc"/>
</dbReference>
<dbReference type="RefSeq" id="WP_349136459.1">
    <property type="nucleotide sequence ID" value="NZ_JBBMFF010000244.1"/>
</dbReference>
<sequence>MKINKYNALRFWEECYGSKQYAEDFHGNLMCKDGYGNNNFSVNYYGQEIYCGWNIHHILPLACGGTNAKSNLLCTNIATNEEAGDRITFWIGESLYQVKRIYGTRDHEIIRIG</sequence>
<reference evidence="1 2" key="1">
    <citation type="submission" date="2024-03" db="EMBL/GenBank/DDBJ databases">
        <title>Human intestinal bacterial collection.</title>
        <authorList>
            <person name="Pauvert C."/>
            <person name="Hitch T.C.A."/>
            <person name="Clavel T."/>
        </authorList>
    </citation>
    <scope>NUCLEOTIDE SEQUENCE [LARGE SCALE GENOMIC DNA]</scope>
    <source>
        <strain evidence="1 2">CLA-AA-H192</strain>
    </source>
</reference>
<dbReference type="CDD" id="cd00085">
    <property type="entry name" value="HNHc"/>
    <property type="match status" value="1"/>
</dbReference>
<keyword evidence="2" id="KW-1185">Reference proteome</keyword>
<dbReference type="Proteomes" id="UP001491552">
    <property type="component" value="Unassembled WGS sequence"/>
</dbReference>
<gene>
    <name evidence="1" type="ORF">WMO66_10610</name>
</gene>
<evidence type="ECO:0008006" key="3">
    <source>
        <dbReference type="Google" id="ProtNLM"/>
    </source>
</evidence>
<proteinExistence type="predicted"/>
<accession>A0ABV1G8M9</accession>
<dbReference type="EMBL" id="JBBMFF010000244">
    <property type="protein sequence ID" value="MEQ2511689.1"/>
    <property type="molecule type" value="Genomic_DNA"/>
</dbReference>
<name>A0ABV1G8M9_9FIRM</name>
<protein>
    <recommendedName>
        <fullName evidence="3">HNH endonuclease</fullName>
    </recommendedName>
</protein>
<evidence type="ECO:0000313" key="2">
    <source>
        <dbReference type="Proteomes" id="UP001491552"/>
    </source>
</evidence>